<dbReference type="GO" id="GO:0004997">
    <property type="term" value="F:thyrotropin-releasing hormone receptor activity"/>
    <property type="evidence" value="ECO:0007669"/>
    <property type="project" value="InterPro"/>
</dbReference>
<dbReference type="EnsemblMetazoa" id="HelroT63198">
    <property type="protein sequence ID" value="HelroP63198"/>
    <property type="gene ID" value="HelroG63198"/>
</dbReference>
<dbReference type="EMBL" id="KB095811">
    <property type="protein sequence ID" value="ESO12762.1"/>
    <property type="molecule type" value="Genomic_DNA"/>
</dbReference>
<keyword evidence="6 9" id="KW-0472">Membrane</keyword>
<dbReference type="InParanoid" id="T1FXC0"/>
<feature type="domain" description="G-protein coupled receptors family 1 profile" evidence="10">
    <location>
        <begin position="55"/>
        <end position="328"/>
    </location>
</feature>
<dbReference type="KEGG" id="hro:HELRODRAFT_63198"/>
<dbReference type="FunCoup" id="T1FXC0">
    <property type="interactions" value="57"/>
</dbReference>
<reference evidence="11 13" key="2">
    <citation type="journal article" date="2013" name="Nature">
        <title>Insights into bilaterian evolution from three spiralian genomes.</title>
        <authorList>
            <person name="Simakov O."/>
            <person name="Marletaz F."/>
            <person name="Cho S.J."/>
            <person name="Edsinger-Gonzales E."/>
            <person name="Havlak P."/>
            <person name="Hellsten U."/>
            <person name="Kuo D.H."/>
            <person name="Larsson T."/>
            <person name="Lv J."/>
            <person name="Arendt D."/>
            <person name="Savage R."/>
            <person name="Osoegawa K."/>
            <person name="de Jong P."/>
            <person name="Grimwood J."/>
            <person name="Chapman J.A."/>
            <person name="Shapiro H."/>
            <person name="Aerts A."/>
            <person name="Otillar R.P."/>
            <person name="Terry A.Y."/>
            <person name="Boore J.L."/>
            <person name="Grigoriev I.V."/>
            <person name="Lindberg D.R."/>
            <person name="Seaver E.C."/>
            <person name="Weisblat D.A."/>
            <person name="Putnam N.H."/>
            <person name="Rokhsar D.S."/>
        </authorList>
    </citation>
    <scope>NUCLEOTIDE SEQUENCE</scope>
</reference>
<evidence type="ECO:0000256" key="7">
    <source>
        <dbReference type="ARBA" id="ARBA00032251"/>
    </source>
</evidence>
<dbReference type="PANTHER" id="PTHR46061:SF3">
    <property type="entry name" value="THYROTROPIN-RELEASING HORMONE RECEPTOR"/>
    <property type="match status" value="1"/>
</dbReference>
<keyword evidence="13" id="KW-1185">Reference proteome</keyword>
<dbReference type="PRINTS" id="PR00751">
    <property type="entry name" value="THYROLIBRINR"/>
</dbReference>
<feature type="transmembrane region" description="Helical" evidence="9">
    <location>
        <begin position="117"/>
        <end position="140"/>
    </location>
</feature>
<dbReference type="InterPro" id="IPR002120">
    <property type="entry name" value="TRH_rcpt_1"/>
</dbReference>
<evidence type="ECO:0000256" key="9">
    <source>
        <dbReference type="SAM" id="Phobius"/>
    </source>
</evidence>
<dbReference type="SUPFAM" id="SSF81321">
    <property type="entry name" value="Family A G protein-coupled receptor-like"/>
    <property type="match status" value="1"/>
</dbReference>
<dbReference type="AlphaFoldDB" id="T1FXC0"/>
<sequence length="349" mass="39420">MDIHISTIVASYVNNTYGAITTSSPIYPFIEYYELSYRIIGTIIMSIIFAVGFIGNIMVVIVVLRSKSMHSSTNCYLVSLAVADLLLLLSATLPTIIEFHLIVDEFAAGTSACSIMVFVQYLGFNLSSLSITALTAERYIAICKPMKAQFICSVGRAKKIIAALWLFGLCYSAPWLGLSHTRAKTNSHLEECTFRLERKYYLVYYLTDLVVMYLIPVLANIILYALISRSLYRSNPISAAFNVKSRFISKSSSTNSSHFGYGATLQSRMQVIIKMLVIVVGLFAVLWLPYRLYVVYNSFLEKRLEDIWLMLICRTMVHANSAINPILYNAMSIKFKRAFKKLCSCQNKR</sequence>
<feature type="transmembrane region" description="Helical" evidence="9">
    <location>
        <begin position="271"/>
        <end position="288"/>
    </location>
</feature>
<keyword evidence="8" id="KW-0807">Transducer</keyword>
<accession>T1FXC0</accession>
<dbReference type="PRINTS" id="PR01846">
    <property type="entry name" value="TRHRFAMILY"/>
</dbReference>
<evidence type="ECO:0000259" key="10">
    <source>
        <dbReference type="PROSITE" id="PS50262"/>
    </source>
</evidence>
<evidence type="ECO:0000313" key="12">
    <source>
        <dbReference type="EnsemblMetazoa" id="HelroP63198"/>
    </source>
</evidence>
<protein>
    <recommendedName>
        <fullName evidence="3">Thyrotropin-releasing hormone receptor</fullName>
    </recommendedName>
    <alternativeName>
        <fullName evidence="7">Thyroliberin receptor</fullName>
    </alternativeName>
</protein>
<dbReference type="Gene3D" id="1.20.1070.10">
    <property type="entry name" value="Rhodopsin 7-helix transmembrane proteins"/>
    <property type="match status" value="1"/>
</dbReference>
<feature type="transmembrane region" description="Helical" evidence="9">
    <location>
        <begin position="160"/>
        <end position="178"/>
    </location>
</feature>
<gene>
    <name evidence="12" type="primary">20213468</name>
    <name evidence="11" type="ORF">HELRODRAFT_63198</name>
</gene>
<organism evidence="12 13">
    <name type="scientific">Helobdella robusta</name>
    <name type="common">Californian leech</name>
    <dbReference type="NCBI Taxonomy" id="6412"/>
    <lineage>
        <taxon>Eukaryota</taxon>
        <taxon>Metazoa</taxon>
        <taxon>Spiralia</taxon>
        <taxon>Lophotrochozoa</taxon>
        <taxon>Annelida</taxon>
        <taxon>Clitellata</taxon>
        <taxon>Hirudinea</taxon>
        <taxon>Rhynchobdellida</taxon>
        <taxon>Glossiphoniidae</taxon>
        <taxon>Helobdella</taxon>
    </lineage>
</organism>
<dbReference type="EMBL" id="AMQM01000230">
    <property type="status" value="NOT_ANNOTATED_CDS"/>
    <property type="molecule type" value="Genomic_DNA"/>
</dbReference>
<comment type="subcellular location">
    <subcellularLocation>
        <location evidence="2">Membrane</location>
    </subcellularLocation>
</comment>
<dbReference type="PROSITE" id="PS50262">
    <property type="entry name" value="G_PROTEIN_RECEP_F1_2"/>
    <property type="match status" value="1"/>
</dbReference>
<feature type="transmembrane region" description="Helical" evidence="9">
    <location>
        <begin position="76"/>
        <end position="97"/>
    </location>
</feature>
<dbReference type="InterPro" id="IPR000276">
    <property type="entry name" value="GPCR_Rhodpsn"/>
</dbReference>
<evidence type="ECO:0000256" key="4">
    <source>
        <dbReference type="ARBA" id="ARBA00022692"/>
    </source>
</evidence>
<dbReference type="InterPro" id="IPR017452">
    <property type="entry name" value="GPCR_Rhodpsn_7TM"/>
</dbReference>
<dbReference type="Proteomes" id="UP000015101">
    <property type="component" value="Unassembled WGS sequence"/>
</dbReference>
<feature type="transmembrane region" description="Helical" evidence="9">
    <location>
        <begin position="203"/>
        <end position="227"/>
    </location>
</feature>
<dbReference type="Pfam" id="PF00001">
    <property type="entry name" value="7tm_1"/>
    <property type="match status" value="1"/>
</dbReference>
<evidence type="ECO:0000313" key="13">
    <source>
        <dbReference type="Proteomes" id="UP000015101"/>
    </source>
</evidence>
<comment type="similarity">
    <text evidence="8">Belongs to the G-protein coupled receptor 1 family.</text>
</comment>
<dbReference type="SMART" id="SM01381">
    <property type="entry name" value="7TM_GPCR_Srsx"/>
    <property type="match status" value="1"/>
</dbReference>
<feature type="transmembrane region" description="Helical" evidence="9">
    <location>
        <begin position="39"/>
        <end position="64"/>
    </location>
</feature>
<dbReference type="OMA" id="NCKQKPA"/>
<dbReference type="CTD" id="20213468"/>
<dbReference type="eggNOG" id="KOG3656">
    <property type="taxonomic scope" value="Eukaryota"/>
</dbReference>
<dbReference type="OrthoDB" id="5987936at2759"/>
<dbReference type="HOGENOM" id="CLU_009579_6_5_1"/>
<keyword evidence="5 9" id="KW-1133">Transmembrane helix</keyword>
<evidence type="ECO:0000256" key="2">
    <source>
        <dbReference type="ARBA" id="ARBA00004370"/>
    </source>
</evidence>
<keyword evidence="8" id="KW-0297">G-protein coupled receptor</keyword>
<proteinExistence type="inferred from homology"/>
<keyword evidence="4 8" id="KW-0812">Transmembrane</keyword>
<evidence type="ECO:0000313" key="11">
    <source>
        <dbReference type="EMBL" id="ESO12762.1"/>
    </source>
</evidence>
<dbReference type="PRINTS" id="PR00237">
    <property type="entry name" value="GPCRRHODOPSN"/>
</dbReference>
<dbReference type="PROSITE" id="PS00237">
    <property type="entry name" value="G_PROTEIN_RECEP_F1_1"/>
    <property type="match status" value="1"/>
</dbReference>
<name>T1FXC0_HELRO</name>
<evidence type="ECO:0000256" key="8">
    <source>
        <dbReference type="RuleBase" id="RU000688"/>
    </source>
</evidence>
<comment type="function">
    <text evidence="1">Receptor for thyrotropin-releasing hormone (TRH). Upon ligand binding, this G-protein-coupled receptor triggers activation of the phosphatidylinositol (IP3)-calcium-protein kinase C (PKC) pathway.</text>
</comment>
<feature type="transmembrane region" description="Helical" evidence="9">
    <location>
        <begin position="308"/>
        <end position="331"/>
    </location>
</feature>
<dbReference type="PANTHER" id="PTHR46061">
    <property type="entry name" value="THYROTROPIN-RELEASING HORMONE RECEPTOR"/>
    <property type="match status" value="1"/>
</dbReference>
<evidence type="ECO:0000256" key="1">
    <source>
        <dbReference type="ARBA" id="ARBA00004100"/>
    </source>
</evidence>
<evidence type="ECO:0000256" key="3">
    <source>
        <dbReference type="ARBA" id="ARBA00018873"/>
    </source>
</evidence>
<dbReference type="STRING" id="6412.T1FXC0"/>
<evidence type="ECO:0000256" key="6">
    <source>
        <dbReference type="ARBA" id="ARBA00023136"/>
    </source>
</evidence>
<keyword evidence="8" id="KW-0675">Receptor</keyword>
<dbReference type="RefSeq" id="XP_009009482.1">
    <property type="nucleotide sequence ID" value="XM_009011234.1"/>
</dbReference>
<evidence type="ECO:0000256" key="5">
    <source>
        <dbReference type="ARBA" id="ARBA00022989"/>
    </source>
</evidence>
<reference evidence="12" key="3">
    <citation type="submission" date="2015-06" db="UniProtKB">
        <authorList>
            <consortium name="EnsemblMetazoa"/>
        </authorList>
    </citation>
    <scope>IDENTIFICATION</scope>
</reference>
<dbReference type="GO" id="GO:0016020">
    <property type="term" value="C:membrane"/>
    <property type="evidence" value="ECO:0007669"/>
    <property type="project" value="UniProtKB-SubCell"/>
</dbReference>
<dbReference type="GeneID" id="20213468"/>
<reference evidence="13" key="1">
    <citation type="submission" date="2012-12" db="EMBL/GenBank/DDBJ databases">
        <authorList>
            <person name="Hellsten U."/>
            <person name="Grimwood J."/>
            <person name="Chapman J.A."/>
            <person name="Shapiro H."/>
            <person name="Aerts A."/>
            <person name="Otillar R.P."/>
            <person name="Terry A.Y."/>
            <person name="Boore J.L."/>
            <person name="Simakov O."/>
            <person name="Marletaz F."/>
            <person name="Cho S.-J."/>
            <person name="Edsinger-Gonzales E."/>
            <person name="Havlak P."/>
            <person name="Kuo D.-H."/>
            <person name="Larsson T."/>
            <person name="Lv J."/>
            <person name="Arendt D."/>
            <person name="Savage R."/>
            <person name="Osoegawa K."/>
            <person name="de Jong P."/>
            <person name="Lindberg D.R."/>
            <person name="Seaver E.C."/>
            <person name="Weisblat D.A."/>
            <person name="Putnam N.H."/>
            <person name="Grigoriev I.V."/>
            <person name="Rokhsar D.S."/>
        </authorList>
    </citation>
    <scope>NUCLEOTIDE SEQUENCE</scope>
</reference>